<sequence length="461" mass="51312">MGNLYKKGLQTLLFFSVIGVISLSCSKKAADAPVVQPTEKASWDLLQERILTPTCATSGCHLSTGDGTYAQHGLVLEKSVAYQNLVGVAPKNQLALADGFLRVKAYKSLESLFFHKLNWDASHHGGKQYGSPMPLGGTALTVGQIEFVRRWIEAGAPQKGSVVDTTLLNDKTPSVTSSETFDALATPAAEGKQGYQLKVDQFVIQPNFERELFVRRAIGNQSDIYVSRIRLKSRANSHHLVLYDFRDKTQLPAIDQVRDLRNPDNTLNLSTVLTMSNHVFLGGGTDTNSDYVFPEGTALMLPAGMTVDLNPHYFNKTTDSKYGENYINLYTVDKSSVKYVVKTIDFNNTKIDLPANQRTTITTDFKFLKDVKIVALTSHNHKLGEKFVIKIKGGTRDGEVVYESTDWEHPNMINYKTPIELKKGEGLTSIVTYNNTTKNKVSFGLTSEDEMDIIFGYYYEE</sequence>
<gene>
    <name evidence="3" type="ORF">SAMN04515674_115130</name>
</gene>
<dbReference type="RefSeq" id="WP_092019100.1">
    <property type="nucleotide sequence ID" value="NZ_FOXH01000015.1"/>
</dbReference>
<keyword evidence="4" id="KW-1185">Reference proteome</keyword>
<keyword evidence="3" id="KW-0560">Oxidoreductase</keyword>
<dbReference type="Pfam" id="PF03712">
    <property type="entry name" value="Cu2_monoox_C"/>
    <property type="match status" value="1"/>
</dbReference>
<keyword evidence="3" id="KW-0503">Monooxygenase</keyword>
<organism evidence="3 4">
    <name type="scientific">Pseudarcicella hirudinis</name>
    <dbReference type="NCBI Taxonomy" id="1079859"/>
    <lineage>
        <taxon>Bacteria</taxon>
        <taxon>Pseudomonadati</taxon>
        <taxon>Bacteroidota</taxon>
        <taxon>Cytophagia</taxon>
        <taxon>Cytophagales</taxon>
        <taxon>Flectobacillaceae</taxon>
        <taxon>Pseudarcicella</taxon>
    </lineage>
</organism>
<dbReference type="AlphaFoldDB" id="A0A1I5XRF0"/>
<evidence type="ECO:0000256" key="1">
    <source>
        <dbReference type="ARBA" id="ARBA00023157"/>
    </source>
</evidence>
<feature type="domain" description="Copper type II ascorbate-dependent monooxygenase C-terminal" evidence="2">
    <location>
        <begin position="369"/>
        <end position="460"/>
    </location>
</feature>
<dbReference type="GO" id="GO:0016715">
    <property type="term" value="F:oxidoreductase activity, acting on paired donors, with incorporation or reduction of molecular oxygen, reduced ascorbate as one donor, and incorporation of one atom of oxygen"/>
    <property type="evidence" value="ECO:0007669"/>
    <property type="project" value="InterPro"/>
</dbReference>
<dbReference type="Gene3D" id="2.60.120.230">
    <property type="match status" value="1"/>
</dbReference>
<dbReference type="PROSITE" id="PS51257">
    <property type="entry name" value="PROKAR_LIPOPROTEIN"/>
    <property type="match status" value="1"/>
</dbReference>
<dbReference type="InterPro" id="IPR014784">
    <property type="entry name" value="Cu2_ascorb_mOase-like_C"/>
</dbReference>
<dbReference type="EMBL" id="FOXH01000015">
    <property type="protein sequence ID" value="SFQ34551.1"/>
    <property type="molecule type" value="Genomic_DNA"/>
</dbReference>
<protein>
    <submittedName>
        <fullName evidence="3">Copper type II ascorbate-dependent monooxygenase, C-terminal domain</fullName>
    </submittedName>
</protein>
<dbReference type="InterPro" id="IPR024548">
    <property type="entry name" value="Cu2_monoox_C"/>
</dbReference>
<name>A0A1I5XRF0_9BACT</name>
<dbReference type="SUPFAM" id="SSF49742">
    <property type="entry name" value="PHM/PNGase F"/>
    <property type="match status" value="1"/>
</dbReference>
<dbReference type="Proteomes" id="UP000199306">
    <property type="component" value="Unassembled WGS sequence"/>
</dbReference>
<reference evidence="3 4" key="1">
    <citation type="submission" date="2016-10" db="EMBL/GenBank/DDBJ databases">
        <authorList>
            <person name="de Groot N.N."/>
        </authorList>
    </citation>
    <scope>NUCLEOTIDE SEQUENCE [LARGE SCALE GENOMIC DNA]</scope>
    <source>
        <strain evidence="4">E92,LMG 26720,CCM 7988</strain>
    </source>
</reference>
<evidence type="ECO:0000259" key="2">
    <source>
        <dbReference type="Pfam" id="PF03712"/>
    </source>
</evidence>
<proteinExistence type="predicted"/>
<accession>A0A1I5XRF0</accession>
<keyword evidence="1" id="KW-1015">Disulfide bond</keyword>
<evidence type="ECO:0000313" key="4">
    <source>
        <dbReference type="Proteomes" id="UP000199306"/>
    </source>
</evidence>
<evidence type="ECO:0000313" key="3">
    <source>
        <dbReference type="EMBL" id="SFQ34551.1"/>
    </source>
</evidence>
<dbReference type="OrthoDB" id="9807190at2"/>
<dbReference type="STRING" id="1079859.SAMN04515674_115130"/>
<dbReference type="InterPro" id="IPR008977">
    <property type="entry name" value="PHM/PNGase_F_dom_sf"/>
</dbReference>